<dbReference type="PROSITE" id="PS51318">
    <property type="entry name" value="TAT"/>
    <property type="match status" value="1"/>
</dbReference>
<dbReference type="InterPro" id="IPR017896">
    <property type="entry name" value="4Fe4S_Fe-S-bd"/>
</dbReference>
<dbReference type="NCBIfam" id="TIGR04519">
    <property type="entry name" value="MoCo_extend_TAT"/>
    <property type="match status" value="1"/>
</dbReference>
<dbReference type="CDD" id="cd10551">
    <property type="entry name" value="PsrB"/>
    <property type="match status" value="1"/>
</dbReference>
<dbReference type="InterPro" id="IPR009010">
    <property type="entry name" value="Asp_de-COase-like_dom_sf"/>
</dbReference>
<feature type="domain" description="4Fe-4S ferredoxin-type" evidence="1">
    <location>
        <begin position="843"/>
        <end position="874"/>
    </location>
</feature>
<dbReference type="Gene3D" id="3.40.50.740">
    <property type="match status" value="1"/>
</dbReference>
<dbReference type="EMBL" id="CP155447">
    <property type="protein sequence ID" value="XBH01952.1"/>
    <property type="molecule type" value="Genomic_DNA"/>
</dbReference>
<dbReference type="CDD" id="cd02784">
    <property type="entry name" value="MopB_CT_PHLH"/>
    <property type="match status" value="1"/>
</dbReference>
<feature type="domain" description="4Fe-4S ferredoxin-type" evidence="1">
    <location>
        <begin position="788"/>
        <end position="818"/>
    </location>
</feature>
<dbReference type="Gene3D" id="3.30.2070.10">
    <property type="entry name" value="Formate dehydrogenase/DMSO reductase"/>
    <property type="match status" value="1"/>
</dbReference>
<dbReference type="AlphaFoldDB" id="A0AAU7CAH2"/>
<name>A0AAU7CAH2_9BACT</name>
<dbReference type="SUPFAM" id="SSF54862">
    <property type="entry name" value="4Fe-4S ferredoxins"/>
    <property type="match status" value="1"/>
</dbReference>
<evidence type="ECO:0000259" key="1">
    <source>
        <dbReference type="PROSITE" id="PS51379"/>
    </source>
</evidence>
<dbReference type="Gene3D" id="3.40.228.10">
    <property type="entry name" value="Dimethylsulfoxide Reductase, domain 2"/>
    <property type="match status" value="1"/>
</dbReference>
<protein>
    <submittedName>
        <fullName evidence="2">TAT-variant-translocated molybdopterin oxidoreductase</fullName>
    </submittedName>
</protein>
<dbReference type="SUPFAM" id="SSF50692">
    <property type="entry name" value="ADC-like"/>
    <property type="match status" value="1"/>
</dbReference>
<gene>
    <name evidence="2" type="ORF">V5E97_26930</name>
</gene>
<dbReference type="SUPFAM" id="SSF53706">
    <property type="entry name" value="Formate dehydrogenase/DMSO reductase, domains 1-3"/>
    <property type="match status" value="1"/>
</dbReference>
<dbReference type="Gene3D" id="2.40.40.20">
    <property type="match status" value="1"/>
</dbReference>
<accession>A0AAU7CAH2</accession>
<dbReference type="Gene3D" id="3.30.70.20">
    <property type="match status" value="2"/>
</dbReference>
<reference evidence="2" key="1">
    <citation type="submission" date="2024-05" db="EMBL/GenBank/DDBJ databases">
        <title>Planctomycetes of the genus Singulisphaera possess chitinolytic capabilities.</title>
        <authorList>
            <person name="Ivanova A."/>
        </authorList>
    </citation>
    <scope>NUCLEOTIDE SEQUENCE</scope>
    <source>
        <strain evidence="2">Ch08T</strain>
    </source>
</reference>
<dbReference type="Pfam" id="PF12838">
    <property type="entry name" value="Fer4_7"/>
    <property type="match status" value="1"/>
</dbReference>
<organism evidence="2">
    <name type="scientific">Singulisphaera sp. Ch08</name>
    <dbReference type="NCBI Taxonomy" id="3120278"/>
    <lineage>
        <taxon>Bacteria</taxon>
        <taxon>Pseudomonadati</taxon>
        <taxon>Planctomycetota</taxon>
        <taxon>Planctomycetia</taxon>
        <taxon>Isosphaerales</taxon>
        <taxon>Isosphaeraceae</taxon>
        <taxon>Singulisphaera</taxon>
    </lineage>
</organism>
<dbReference type="PANTHER" id="PTHR42783:SF3">
    <property type="entry name" value="GLUTAMATE SYNTHASE [NADPH] SMALL CHAIN-RELATED"/>
    <property type="match status" value="1"/>
</dbReference>
<proteinExistence type="predicted"/>
<dbReference type="InterPro" id="IPR030948">
    <property type="entry name" value="TAT_var_transloc_signal_dom"/>
</dbReference>
<dbReference type="RefSeq" id="WP_406694694.1">
    <property type="nucleotide sequence ID" value="NZ_CP155447.1"/>
</dbReference>
<dbReference type="InterPro" id="IPR006311">
    <property type="entry name" value="TAT_signal"/>
</dbReference>
<sequence>MMIHSRKTDGLDLASLRDRLAGQRGPRYWRSLEELAETEEFQSFLDREFPHGAPELVDATSRRNFLKLMGASLALAGVSGCTHEAGEKIVPYVRAPEDLVPGKPLYYATAISRSGSPIGVLAESHMGRPTMVEGNEKHPDSLGAIDYFAQAAVLTLYDPDRSQVVTRRGGQISTWDAFLTAAVAALEAQRPHKGRGVRILTETVTSRSLGRQIRAFLEEFPEAIWCQYEPAGRDSVRAGARLAFGRDVAIRYHVAKADVIFALGSDFLAEGPGHLRSAREFAARRETLDSMNRLYVVETTPTITGSMADHRLAAAGHRIADFANFLARELEVKVASPGGALSEPEAHWVRALAKDLRKSRGKALVIAGEEQPPLVHALAHALNQVLGNVGTTVVYTEPVEEQPVNQTESIRTLANDLEAGKVDVLVVLGGNPAYDAPVDLNFGPRMGKAKFSAHLGLYEDETAALCHWHLPETHELEAWGDIRASDGTVTIQQPLIAPLYDGRPAIELVAGLLRRPDRSGYEIVRETWKDQAGTADFETFWRTAVHDGVIEGTSLPPLAVSLSGELAQLESPRAPQGDELELVFRTDPTIWDGRYANNGWLQELPKPLTKMTWDNVAQFAPAAAERLGLNNGDLVELKYKGRSVEAPVWISPGHADRSVTVTLGYGRTRAGRVGNGAGFSAYRLRTSEAPWFDAGLEIRKTGRTFPLANTELHRNVLSLNETGEAAEERHLVRVGTIEEYHAEPHFAQHLEHSPKPKDSLYPEILGSVDRLDVEQGATMPEGGSGYAWGMAINLNACMGCGVCVVACQAENNIPIVGKEEVSQGREMQWIDIDRYYHGDLDNPEVYHQPRTCMHCENAPCEVVCPVAATVHDDEGINNMVYNRCVGTRYCGNNCPYKVRHFNFFHYSKPVAESLVVLNNPDVTVRARGVMEKCTFCIQRVNAARSTAEIEGRPIRDGDVKTACQTACPTRAIVFGNVNDPDSQVSKLKADPRNYGILTELNTRPRTTYLAKIRNPNPEIETESRDGV</sequence>
<dbReference type="PROSITE" id="PS51379">
    <property type="entry name" value="4FE4S_FER_2"/>
    <property type="match status" value="2"/>
</dbReference>
<dbReference type="PANTHER" id="PTHR42783">
    <property type="entry name" value="GLUTAMATE SYNTHASE [NADPH] SMALL CHAIN"/>
    <property type="match status" value="1"/>
</dbReference>
<evidence type="ECO:0000313" key="2">
    <source>
        <dbReference type="EMBL" id="XBH01952.1"/>
    </source>
</evidence>